<keyword evidence="4" id="KW-1185">Reference proteome</keyword>
<dbReference type="PANTHER" id="PTHR46576">
    <property type="entry name" value="BROMO ADJACENT HOMOLOGY DOMAIN-CONTAINING 1 PROTEIN"/>
    <property type="match status" value="1"/>
</dbReference>
<dbReference type="OrthoDB" id="1922186at2759"/>
<dbReference type="GO" id="GO:0003682">
    <property type="term" value="F:chromatin binding"/>
    <property type="evidence" value="ECO:0007669"/>
    <property type="project" value="InterPro"/>
</dbReference>
<feature type="compositionally biased region" description="Basic residues" evidence="1">
    <location>
        <begin position="594"/>
        <end position="604"/>
    </location>
</feature>
<dbReference type="GO" id="GO:0045892">
    <property type="term" value="P:negative regulation of DNA-templated transcription"/>
    <property type="evidence" value="ECO:0007669"/>
    <property type="project" value="TreeGrafter"/>
</dbReference>
<dbReference type="GO" id="GO:0005677">
    <property type="term" value="C:chromatin silencing complex"/>
    <property type="evidence" value="ECO:0007669"/>
    <property type="project" value="TreeGrafter"/>
</dbReference>
<dbReference type="PANTHER" id="PTHR46576:SF1">
    <property type="entry name" value="BROMO ADJACENT HOMOLOGY DOMAIN-CONTAINING 1 PROTEIN"/>
    <property type="match status" value="1"/>
</dbReference>
<dbReference type="InterPro" id="IPR001025">
    <property type="entry name" value="BAH_dom"/>
</dbReference>
<feature type="domain" description="BAH" evidence="2">
    <location>
        <begin position="641"/>
        <end position="732"/>
    </location>
</feature>
<evidence type="ECO:0000259" key="2">
    <source>
        <dbReference type="PROSITE" id="PS51038"/>
    </source>
</evidence>
<dbReference type="EMBL" id="QNUK01000013">
    <property type="protein sequence ID" value="KAF5908502.1"/>
    <property type="molecule type" value="Genomic_DNA"/>
</dbReference>
<feature type="region of interest" description="Disordered" evidence="1">
    <location>
        <begin position="1"/>
        <end position="35"/>
    </location>
</feature>
<feature type="region of interest" description="Disordered" evidence="1">
    <location>
        <begin position="72"/>
        <end position="107"/>
    </location>
</feature>
<protein>
    <submittedName>
        <fullName evidence="3">Bromo adjacent homology domain-containing 1 protein-like</fullName>
    </submittedName>
</protein>
<dbReference type="InterPro" id="IPR043151">
    <property type="entry name" value="BAH_sf"/>
</dbReference>
<feature type="compositionally biased region" description="Basic residues" evidence="1">
    <location>
        <begin position="13"/>
        <end position="34"/>
    </location>
</feature>
<accession>A0A8J4UVJ7</accession>
<dbReference type="PROSITE" id="PS51038">
    <property type="entry name" value="BAH"/>
    <property type="match status" value="1"/>
</dbReference>
<dbReference type="AlphaFoldDB" id="A0A8J4UVJ7"/>
<feature type="non-terminal residue" evidence="3">
    <location>
        <position position="1"/>
    </location>
</feature>
<gene>
    <name evidence="3" type="ORF">DAT39_001765</name>
</gene>
<dbReference type="Proteomes" id="UP000727407">
    <property type="component" value="Unassembled WGS sequence"/>
</dbReference>
<feature type="region of interest" description="Disordered" evidence="1">
    <location>
        <begin position="187"/>
        <end position="220"/>
    </location>
</feature>
<proteinExistence type="predicted"/>
<feature type="compositionally biased region" description="Basic residues" evidence="1">
    <location>
        <begin position="88"/>
        <end position="99"/>
    </location>
</feature>
<dbReference type="Gene3D" id="2.30.30.490">
    <property type="match status" value="1"/>
</dbReference>
<dbReference type="GO" id="GO:0031507">
    <property type="term" value="P:heterochromatin formation"/>
    <property type="evidence" value="ECO:0007669"/>
    <property type="project" value="TreeGrafter"/>
</dbReference>
<dbReference type="GO" id="GO:0000976">
    <property type="term" value="F:transcription cis-regulatory region binding"/>
    <property type="evidence" value="ECO:0007669"/>
    <property type="project" value="TreeGrafter"/>
</dbReference>
<name>A0A8J4UVJ7_CLAMG</name>
<comment type="caution">
    <text evidence="3">The sequence shown here is derived from an EMBL/GenBank/DDBJ whole genome shotgun (WGS) entry which is preliminary data.</text>
</comment>
<sequence>MEDWLHDGCKTGAKLKKGRPMKVVSKKGNAKVSKKLREERNRKLYPLRRRSNKSKDEALSCHVMLSRLEGNDFEPDSELHEKEPNAISKRRRRKKRNKLNQKLVNTNESVQIPSKTKYEASTNTVLAQEPRKRRLASLNAEAVNSLLLEKTDVPLSSKLPKKQHHETTPVFNETDDAKICSLSQTAAQAHKTEKCQNHKKARKRKSEEKDSNDLNLYTPTPKRLAGLNAAALMKLTSSTTGSKQRVKTDSKSIGSAGKQTACCKSHVQQPKKQGLKKALPQGGGAARKIKGNESKLKWDGPADCHCLAKSGYHSHGMMGYPIKVVKEEQVETELGACYCCPPEGSVEYCHRLALYLSQKACSETDKHPVTSVKHECLVAASSLAHPALTLSAHPCLCADPCYSSYYVHFANHGPRSVCLSSQPLPCAHSSMCPSRVPASKLLPTSVSHASGISHPAFCSSVRSSCCSEGCRVGGYTFSTMQPVTSRACSYATGCTNCNHQIKTEGYSSPQVDQSSSLLVPPALPLSRCPLPRLSRSSTVLPRLLNTLADNRQTEVKLRGPKECPQKTKPPNGSIGAGPTKLSQKQPVPSPVSAKHQKKLHRHRTTNGWRPFGEPVEKEVFIAGEDMTALRQCYEGVMRDGEVIRIRDTVLLRSGPRKKSLPYVAKISALWDDPKTGELMMSLFWYYRPEHTQGGRDPSMHCENEIFASRHQDENSVACIEDRCYVLPLAQYC</sequence>
<organism evidence="3 4">
    <name type="scientific">Clarias magur</name>
    <name type="common">Asian catfish</name>
    <name type="synonym">Macropteronotus magur</name>
    <dbReference type="NCBI Taxonomy" id="1594786"/>
    <lineage>
        <taxon>Eukaryota</taxon>
        <taxon>Metazoa</taxon>
        <taxon>Chordata</taxon>
        <taxon>Craniata</taxon>
        <taxon>Vertebrata</taxon>
        <taxon>Euteleostomi</taxon>
        <taxon>Actinopterygii</taxon>
        <taxon>Neopterygii</taxon>
        <taxon>Teleostei</taxon>
        <taxon>Ostariophysi</taxon>
        <taxon>Siluriformes</taxon>
        <taxon>Clariidae</taxon>
        <taxon>Clarias</taxon>
    </lineage>
</organism>
<evidence type="ECO:0000256" key="1">
    <source>
        <dbReference type="SAM" id="MobiDB-lite"/>
    </source>
</evidence>
<feature type="region of interest" description="Disordered" evidence="1">
    <location>
        <begin position="560"/>
        <end position="608"/>
    </location>
</feature>
<dbReference type="InterPro" id="IPR053032">
    <property type="entry name" value="BAH_domain-containing"/>
</dbReference>
<evidence type="ECO:0000313" key="4">
    <source>
        <dbReference type="Proteomes" id="UP000727407"/>
    </source>
</evidence>
<reference evidence="3" key="1">
    <citation type="submission" date="2020-07" db="EMBL/GenBank/DDBJ databases">
        <title>Clarias magur genome sequencing, assembly and annotation.</title>
        <authorList>
            <person name="Kushwaha B."/>
            <person name="Kumar R."/>
            <person name="Das P."/>
            <person name="Joshi C.G."/>
            <person name="Kumar D."/>
            <person name="Nagpure N.S."/>
            <person name="Pandey M."/>
            <person name="Agarwal S."/>
            <person name="Srivastava S."/>
            <person name="Singh M."/>
            <person name="Sahoo L."/>
            <person name="Jayasankar P."/>
            <person name="Meher P.K."/>
            <person name="Koringa P.G."/>
            <person name="Iquebal M.A."/>
            <person name="Das S.P."/>
            <person name="Bit A."/>
            <person name="Patnaik S."/>
            <person name="Patel N."/>
            <person name="Shah T.M."/>
            <person name="Hinsu A."/>
            <person name="Jena J.K."/>
        </authorList>
    </citation>
    <scope>NUCLEOTIDE SEQUENCE</scope>
    <source>
        <strain evidence="3">CIFAMagur01</strain>
        <tissue evidence="3">Testis</tissue>
    </source>
</reference>
<evidence type="ECO:0000313" key="3">
    <source>
        <dbReference type="EMBL" id="KAF5908502.1"/>
    </source>
</evidence>
<dbReference type="Pfam" id="PF01426">
    <property type="entry name" value="BAH"/>
    <property type="match status" value="1"/>
</dbReference>